<name>A0A507B0W3_9PEZI</name>
<proteinExistence type="predicted"/>
<evidence type="ECO:0000313" key="2">
    <source>
        <dbReference type="Proteomes" id="UP000319257"/>
    </source>
</evidence>
<reference evidence="1 2" key="1">
    <citation type="submission" date="2019-06" db="EMBL/GenBank/DDBJ databases">
        <title>Draft genome sequence of the filamentous fungus Phialemoniopsis curvata isolated from diesel fuel.</title>
        <authorList>
            <person name="Varaljay V.A."/>
            <person name="Lyon W.J."/>
            <person name="Crouch A.L."/>
            <person name="Drake C.E."/>
            <person name="Hollomon J.M."/>
            <person name="Nadeau L.J."/>
            <person name="Nunn H.S."/>
            <person name="Stevenson B.S."/>
            <person name="Bojanowski C.L."/>
            <person name="Crookes-Goodson W.J."/>
        </authorList>
    </citation>
    <scope>NUCLEOTIDE SEQUENCE [LARGE SCALE GENOMIC DNA]</scope>
    <source>
        <strain evidence="1 2">D216</strain>
    </source>
</reference>
<protein>
    <submittedName>
        <fullName evidence="1">Uncharacterized protein</fullName>
    </submittedName>
</protein>
<dbReference type="EMBL" id="SKBQ01000001">
    <property type="protein sequence ID" value="TPX15902.1"/>
    <property type="molecule type" value="Genomic_DNA"/>
</dbReference>
<accession>A0A507B0W3</accession>
<organism evidence="1 2">
    <name type="scientific">Thyridium curvatum</name>
    <dbReference type="NCBI Taxonomy" id="1093900"/>
    <lineage>
        <taxon>Eukaryota</taxon>
        <taxon>Fungi</taxon>
        <taxon>Dikarya</taxon>
        <taxon>Ascomycota</taxon>
        <taxon>Pezizomycotina</taxon>
        <taxon>Sordariomycetes</taxon>
        <taxon>Sordariomycetidae</taxon>
        <taxon>Thyridiales</taxon>
        <taxon>Thyridiaceae</taxon>
        <taxon>Thyridium</taxon>
    </lineage>
</organism>
<dbReference type="InterPro" id="IPR036866">
    <property type="entry name" value="RibonucZ/Hydroxyglut_hydro"/>
</dbReference>
<dbReference type="RefSeq" id="XP_030997613.1">
    <property type="nucleotide sequence ID" value="XM_031136541.1"/>
</dbReference>
<evidence type="ECO:0000313" key="1">
    <source>
        <dbReference type="EMBL" id="TPX15902.1"/>
    </source>
</evidence>
<comment type="caution">
    <text evidence="1">The sequence shown here is derived from an EMBL/GenBank/DDBJ whole genome shotgun (WGS) entry which is preliminary data.</text>
</comment>
<dbReference type="Proteomes" id="UP000319257">
    <property type="component" value="Unassembled WGS sequence"/>
</dbReference>
<dbReference type="OrthoDB" id="9971601at2759"/>
<sequence>MSSSSLTRAAVLREHFVSPNFRQRPILTSLNGDNAWLVSFPRPDAEAKAAGRSYFHVVSDPWLVGPMVVANSWVFMMTAPSPPAFQDGAAVEQLAQEIEDAAATAAIARGKPNKTREQAADSESPVVGAVFISLSLSDHMHEPTLRSFDRRIPVVAVPEAAKAIEGWGHFDTVLATQDLAPTRTENWQVVHPGPPLPPWLNVFRIPGHQSLNFAMAWIWTRDDGHREAILLSPHGIRQDQPAFRAFLEMCQSEDQKISVLAMLHGLKESFTYGFRNTLGVAGGLALDKAARPRYWVRSHDCVPTYTGLIGWFTRDFPRSLLDGITEYTGMQKTGVPPDEEDDHRPNLVDIENGESFILE</sequence>
<dbReference type="PANTHER" id="PTHR36142">
    <property type="entry name" value="METALLO-HYDROLASE/OXIDOREDUCTASE SUPERFAMILY PROTEIN"/>
    <property type="match status" value="1"/>
</dbReference>
<dbReference type="PANTHER" id="PTHR36142:SF2">
    <property type="entry name" value="METALLO-HYDROLASE_OXIDOREDUCTASE SUPERFAMILY PROTEIN"/>
    <property type="match status" value="1"/>
</dbReference>
<dbReference type="Gene3D" id="3.60.15.10">
    <property type="entry name" value="Ribonuclease Z/Hydroxyacylglutathione hydrolase-like"/>
    <property type="match status" value="1"/>
</dbReference>
<dbReference type="InParanoid" id="A0A507B0W3"/>
<dbReference type="AlphaFoldDB" id="A0A507B0W3"/>
<gene>
    <name evidence="1" type="ORF">E0L32_000236</name>
</gene>
<dbReference type="GeneID" id="41967683"/>
<keyword evidence="2" id="KW-1185">Reference proteome</keyword>